<comment type="caution">
    <text evidence="2">The sequence shown here is derived from an EMBL/GenBank/DDBJ whole genome shotgun (WGS) entry which is preliminary data.</text>
</comment>
<protein>
    <submittedName>
        <fullName evidence="2">Fibronectin type III domain-containing protein</fullName>
    </submittedName>
</protein>
<proteinExistence type="predicted"/>
<feature type="domain" description="Fibronectin type-III" evidence="1">
    <location>
        <begin position="194"/>
        <end position="287"/>
    </location>
</feature>
<dbReference type="Gene3D" id="2.60.40.10">
    <property type="entry name" value="Immunoglobulins"/>
    <property type="match status" value="1"/>
</dbReference>
<evidence type="ECO:0000313" key="2">
    <source>
        <dbReference type="EMBL" id="MFL9001864.1"/>
    </source>
</evidence>
<dbReference type="InterPro" id="IPR003961">
    <property type="entry name" value="FN3_dom"/>
</dbReference>
<evidence type="ECO:0000259" key="1">
    <source>
        <dbReference type="PROSITE" id="PS50853"/>
    </source>
</evidence>
<sequence length="288" mass="31985">MNGSVSGLVSPGRDASANEIPKGEIRLDSVGRREFTFTVNFFIPGNGTAVFLHQPSGAARQLGVAWYGSSSWTVTDLLPLQTYKISLGPGIVPPIEINVTTLGANPTPPNHFTPFFQAENEVYFFWDGGKVDTGEPRYEIRRDGVLLEIVDKPPYRDNTPMQGRDHQYCIRTVDEEFLYSDPLCVTVKFKDVTAPTVPSDLRISNLGLILSWEPSQDSSPVVNYRIYQIEQDGGEIVLDTTVETEFAVTKLQPGRRYVFGITAFDNSGNESERATIQYPAQGISLQRK</sequence>
<name>A0ABW8WA43_9PSED</name>
<dbReference type="PROSITE" id="PS50853">
    <property type="entry name" value="FN3"/>
    <property type="match status" value="1"/>
</dbReference>
<reference evidence="2 3" key="1">
    <citation type="submission" date="2024-12" db="EMBL/GenBank/DDBJ databases">
        <title>Pseudomonas species isolated from Lotus nodules promote plant growth.</title>
        <authorList>
            <person name="Yu Y.-H."/>
            <person name="Kurtenbach J."/>
            <person name="Crosbie D."/>
            <person name="Brachmann A."/>
            <person name="Marin M."/>
        </authorList>
    </citation>
    <scope>NUCLEOTIDE SEQUENCE [LARGE SCALE GENOMIC DNA]</scope>
    <source>
        <strain evidence="2 3">PLb11B</strain>
    </source>
</reference>
<dbReference type="Pfam" id="PF00041">
    <property type="entry name" value="fn3"/>
    <property type="match status" value="1"/>
</dbReference>
<dbReference type="Proteomes" id="UP001628646">
    <property type="component" value="Unassembled WGS sequence"/>
</dbReference>
<dbReference type="CDD" id="cd00063">
    <property type="entry name" value="FN3"/>
    <property type="match status" value="1"/>
</dbReference>
<dbReference type="EMBL" id="JBJNUY010000012">
    <property type="protein sequence ID" value="MFL9001864.1"/>
    <property type="molecule type" value="Genomic_DNA"/>
</dbReference>
<dbReference type="RefSeq" id="WP_407800429.1">
    <property type="nucleotide sequence ID" value="NZ_JBJNUX010000005.1"/>
</dbReference>
<evidence type="ECO:0000313" key="3">
    <source>
        <dbReference type="Proteomes" id="UP001628646"/>
    </source>
</evidence>
<dbReference type="InterPro" id="IPR013783">
    <property type="entry name" value="Ig-like_fold"/>
</dbReference>
<accession>A0ABW8WA43</accession>
<organism evidence="2 3">
    <name type="scientific">Pseudomonas azerbaijanorientalis</name>
    <dbReference type="NCBI Taxonomy" id="2842350"/>
    <lineage>
        <taxon>Bacteria</taxon>
        <taxon>Pseudomonadati</taxon>
        <taxon>Pseudomonadota</taxon>
        <taxon>Gammaproteobacteria</taxon>
        <taxon>Pseudomonadales</taxon>
        <taxon>Pseudomonadaceae</taxon>
        <taxon>Pseudomonas</taxon>
    </lineage>
</organism>
<keyword evidence="3" id="KW-1185">Reference proteome</keyword>
<dbReference type="SUPFAM" id="SSF49265">
    <property type="entry name" value="Fibronectin type III"/>
    <property type="match status" value="1"/>
</dbReference>
<dbReference type="SMART" id="SM00060">
    <property type="entry name" value="FN3"/>
    <property type="match status" value="1"/>
</dbReference>
<dbReference type="InterPro" id="IPR036116">
    <property type="entry name" value="FN3_sf"/>
</dbReference>
<gene>
    <name evidence="2" type="ORF">ACJ8NA_24885</name>
</gene>